<feature type="compositionally biased region" description="Basic and acidic residues" evidence="6">
    <location>
        <begin position="1"/>
        <end position="19"/>
    </location>
</feature>
<keyword evidence="10" id="KW-1185">Reference proteome</keyword>
<dbReference type="InterPro" id="IPR014284">
    <property type="entry name" value="RNA_pol_sigma-70_dom"/>
</dbReference>
<dbReference type="CDD" id="cd06171">
    <property type="entry name" value="Sigma70_r4"/>
    <property type="match status" value="1"/>
</dbReference>
<keyword evidence="4" id="KW-0238">DNA-binding</keyword>
<evidence type="ECO:0000259" key="8">
    <source>
        <dbReference type="Pfam" id="PF04545"/>
    </source>
</evidence>
<feature type="domain" description="RNA polymerase sigma-70 region 4" evidence="8">
    <location>
        <begin position="157"/>
        <end position="205"/>
    </location>
</feature>
<dbReference type="PANTHER" id="PTHR43133:SF61">
    <property type="entry name" value="ECF RNA POLYMERASE SIGMA FACTOR SIGC"/>
    <property type="match status" value="1"/>
</dbReference>
<gene>
    <name evidence="9" type="ORF">IE331_02035</name>
</gene>
<dbReference type="InterPro" id="IPR039425">
    <property type="entry name" value="RNA_pol_sigma-70-like"/>
</dbReference>
<evidence type="ECO:0000256" key="1">
    <source>
        <dbReference type="ARBA" id="ARBA00010641"/>
    </source>
</evidence>
<dbReference type="PANTHER" id="PTHR43133">
    <property type="entry name" value="RNA POLYMERASE ECF-TYPE SIGMA FACTO"/>
    <property type="match status" value="1"/>
</dbReference>
<keyword evidence="5" id="KW-0804">Transcription</keyword>
<dbReference type="GO" id="GO:0003677">
    <property type="term" value="F:DNA binding"/>
    <property type="evidence" value="ECO:0007669"/>
    <property type="project" value="UniProtKB-KW"/>
</dbReference>
<dbReference type="Pfam" id="PF04542">
    <property type="entry name" value="Sigma70_r2"/>
    <property type="match status" value="1"/>
</dbReference>
<dbReference type="Pfam" id="PF04545">
    <property type="entry name" value="Sigma70_r4"/>
    <property type="match status" value="1"/>
</dbReference>
<feature type="region of interest" description="Disordered" evidence="6">
    <location>
        <begin position="1"/>
        <end position="32"/>
    </location>
</feature>
<dbReference type="InterPro" id="IPR007630">
    <property type="entry name" value="RNA_pol_sigma70_r4"/>
</dbReference>
<evidence type="ECO:0000256" key="2">
    <source>
        <dbReference type="ARBA" id="ARBA00023015"/>
    </source>
</evidence>
<dbReference type="Gene3D" id="1.10.10.10">
    <property type="entry name" value="Winged helix-like DNA-binding domain superfamily/Winged helix DNA-binding domain"/>
    <property type="match status" value="1"/>
</dbReference>
<proteinExistence type="inferred from homology"/>
<evidence type="ECO:0000256" key="5">
    <source>
        <dbReference type="ARBA" id="ARBA00023163"/>
    </source>
</evidence>
<dbReference type="InterPro" id="IPR036388">
    <property type="entry name" value="WH-like_DNA-bd_sf"/>
</dbReference>
<organism evidence="9 10">
    <name type="scientific">Nocardioides donggukensis</name>
    <dbReference type="NCBI Taxonomy" id="2774019"/>
    <lineage>
        <taxon>Bacteria</taxon>
        <taxon>Bacillati</taxon>
        <taxon>Actinomycetota</taxon>
        <taxon>Actinomycetes</taxon>
        <taxon>Propionibacteriales</taxon>
        <taxon>Nocardioidaceae</taxon>
        <taxon>Nocardioides</taxon>
    </lineage>
</organism>
<evidence type="ECO:0000256" key="4">
    <source>
        <dbReference type="ARBA" id="ARBA00023125"/>
    </source>
</evidence>
<evidence type="ECO:0000256" key="3">
    <source>
        <dbReference type="ARBA" id="ARBA00023082"/>
    </source>
</evidence>
<evidence type="ECO:0000259" key="7">
    <source>
        <dbReference type="Pfam" id="PF04542"/>
    </source>
</evidence>
<evidence type="ECO:0000313" key="9">
    <source>
        <dbReference type="EMBL" id="MBD8868390.1"/>
    </source>
</evidence>
<dbReference type="Proteomes" id="UP000616839">
    <property type="component" value="Unassembled WGS sequence"/>
</dbReference>
<dbReference type="SUPFAM" id="SSF88946">
    <property type="entry name" value="Sigma2 domain of RNA polymerase sigma factors"/>
    <property type="match status" value="1"/>
</dbReference>
<name>A0A927K636_9ACTN</name>
<comment type="caution">
    <text evidence="9">The sequence shown here is derived from an EMBL/GenBank/DDBJ whole genome shotgun (WGS) entry which is preliminary data.</text>
</comment>
<comment type="similarity">
    <text evidence="1">Belongs to the sigma-70 factor family. ECF subfamily.</text>
</comment>
<dbReference type="AlphaFoldDB" id="A0A927K636"/>
<dbReference type="GO" id="GO:0006352">
    <property type="term" value="P:DNA-templated transcription initiation"/>
    <property type="evidence" value="ECO:0007669"/>
    <property type="project" value="InterPro"/>
</dbReference>
<dbReference type="NCBIfam" id="TIGR02937">
    <property type="entry name" value="sigma70-ECF"/>
    <property type="match status" value="1"/>
</dbReference>
<feature type="domain" description="RNA polymerase sigma-70 region 2" evidence="7">
    <location>
        <begin position="55"/>
        <end position="120"/>
    </location>
</feature>
<accession>A0A927K636</accession>
<keyword evidence="2" id="KW-0805">Transcription regulation</keyword>
<reference evidence="9" key="1">
    <citation type="submission" date="2020-09" db="EMBL/GenBank/DDBJ databases">
        <title>Nocardioides sp. strain MJB4 16S ribosomal RNA gene Genome sequencing and assembly.</title>
        <authorList>
            <person name="Kim I."/>
        </authorList>
    </citation>
    <scope>NUCLEOTIDE SEQUENCE</scope>
    <source>
        <strain evidence="9">MJB4</strain>
    </source>
</reference>
<dbReference type="SUPFAM" id="SSF88659">
    <property type="entry name" value="Sigma3 and sigma4 domains of RNA polymerase sigma factors"/>
    <property type="match status" value="1"/>
</dbReference>
<dbReference type="InterPro" id="IPR013325">
    <property type="entry name" value="RNA_pol_sigma_r2"/>
</dbReference>
<evidence type="ECO:0000256" key="6">
    <source>
        <dbReference type="SAM" id="MobiDB-lite"/>
    </source>
</evidence>
<keyword evidence="3" id="KW-0731">Sigma factor</keyword>
<dbReference type="InterPro" id="IPR007627">
    <property type="entry name" value="RNA_pol_sigma70_r2"/>
</dbReference>
<sequence>MPRVERPREPGVRHGERGADRRRRQPDRSRRGVRGVDEVVVAGLGSEDEVYAAYLLHGPELYRFVLRGLGDAGAAQDVTQETFLRAWRAADRFDPALASLRVWLFAIARNAMIDHARAARVRPWQRNLMDPPTAEAVGRSAEDPTEQLLLSWVVEEALQRISEEHRTAIVHTHLRERPYAEVAAELGVPVGTLRSRVFYGLKALRVAMDEMGVSP</sequence>
<dbReference type="InterPro" id="IPR013324">
    <property type="entry name" value="RNA_pol_sigma_r3/r4-like"/>
</dbReference>
<dbReference type="EMBL" id="JACYXZ010000001">
    <property type="protein sequence ID" value="MBD8868390.1"/>
    <property type="molecule type" value="Genomic_DNA"/>
</dbReference>
<dbReference type="GO" id="GO:0016987">
    <property type="term" value="F:sigma factor activity"/>
    <property type="evidence" value="ECO:0007669"/>
    <property type="project" value="UniProtKB-KW"/>
</dbReference>
<protein>
    <submittedName>
        <fullName evidence="9">Sigma-70 family RNA polymerase sigma factor</fullName>
    </submittedName>
</protein>
<evidence type="ECO:0000313" key="10">
    <source>
        <dbReference type="Proteomes" id="UP000616839"/>
    </source>
</evidence>
<dbReference type="Gene3D" id="1.10.1740.10">
    <property type="match status" value="1"/>
</dbReference>